<accession>A0ABZ2ZS90</accession>
<dbReference type="RefSeq" id="WP_342022301.1">
    <property type="nucleotide sequence ID" value="NZ_CP151657.1"/>
</dbReference>
<keyword evidence="1 2" id="KW-0808">Transferase</keyword>
<protein>
    <submittedName>
        <fullName evidence="4">CDP-alcohol phosphatidyltransferase family protein</fullName>
    </submittedName>
</protein>
<organism evidence="4 5">
    <name type="scientific">Arthrobacter citreus</name>
    <dbReference type="NCBI Taxonomy" id="1670"/>
    <lineage>
        <taxon>Bacteria</taxon>
        <taxon>Bacillati</taxon>
        <taxon>Actinomycetota</taxon>
        <taxon>Actinomycetes</taxon>
        <taxon>Micrococcales</taxon>
        <taxon>Micrococcaceae</taxon>
        <taxon>Arthrobacter</taxon>
    </lineage>
</organism>
<dbReference type="Pfam" id="PF01066">
    <property type="entry name" value="CDP-OH_P_transf"/>
    <property type="match status" value="1"/>
</dbReference>
<proteinExistence type="inferred from homology"/>
<dbReference type="InterPro" id="IPR000462">
    <property type="entry name" value="CDP-OH_P_trans"/>
</dbReference>
<dbReference type="InterPro" id="IPR048254">
    <property type="entry name" value="CDP_ALCOHOL_P_TRANSF_CS"/>
</dbReference>
<dbReference type="Gene3D" id="1.20.120.1760">
    <property type="match status" value="1"/>
</dbReference>
<gene>
    <name evidence="4" type="ORF">AAE021_10600</name>
</gene>
<evidence type="ECO:0000313" key="4">
    <source>
        <dbReference type="EMBL" id="WZP14650.1"/>
    </source>
</evidence>
<keyword evidence="3" id="KW-0812">Transmembrane</keyword>
<feature type="transmembrane region" description="Helical" evidence="3">
    <location>
        <begin position="230"/>
        <end position="248"/>
    </location>
</feature>
<comment type="similarity">
    <text evidence="2">Belongs to the CDP-alcohol phosphatidyltransferase class-I family.</text>
</comment>
<keyword evidence="3" id="KW-0472">Membrane</keyword>
<dbReference type="EMBL" id="CP151657">
    <property type="protein sequence ID" value="WZP14650.1"/>
    <property type="molecule type" value="Genomic_DNA"/>
</dbReference>
<reference evidence="4 5" key="1">
    <citation type="submission" date="2024-04" db="EMBL/GenBank/DDBJ databases">
        <title>Arthrobacter sp. from Plains bison fecal sample.</title>
        <authorList>
            <person name="Ruzzini A."/>
        </authorList>
    </citation>
    <scope>NUCLEOTIDE SEQUENCE [LARGE SCALE GENOMIC DNA]</scope>
    <source>
        <strain evidence="4 5">EINP1</strain>
    </source>
</reference>
<evidence type="ECO:0000256" key="3">
    <source>
        <dbReference type="SAM" id="Phobius"/>
    </source>
</evidence>
<evidence type="ECO:0000256" key="1">
    <source>
        <dbReference type="ARBA" id="ARBA00022679"/>
    </source>
</evidence>
<dbReference type="InterPro" id="IPR043130">
    <property type="entry name" value="CDP-OH_PTrfase_TM_dom"/>
</dbReference>
<dbReference type="PROSITE" id="PS00379">
    <property type="entry name" value="CDP_ALCOHOL_P_TRANSF"/>
    <property type="match status" value="1"/>
</dbReference>
<dbReference type="Proteomes" id="UP001448858">
    <property type="component" value="Chromosome"/>
</dbReference>
<evidence type="ECO:0000256" key="2">
    <source>
        <dbReference type="RuleBase" id="RU003750"/>
    </source>
</evidence>
<feature type="transmembrane region" description="Helical" evidence="3">
    <location>
        <begin position="51"/>
        <end position="84"/>
    </location>
</feature>
<sequence length="264" mass="27875">MVQLNGAGTAVRRPAEPLTFRGCLALLNHAQKPGAGVPAYTRWVNRRLARFAAAAAVVLRLSPNTVTAASAVLSLSGLLILLLFPPSLLSGLGAAGLLAAGYVLDSADGQVARVTGRGGPSGEWLDHVVDAVRTPAIHLAVLAGLVSYTSLPPWVLLLPGLYCLLSCGQFMSQILAEQLVRQRRDSPEARRDVGPTVSGPGPLRSFLLLPTDAGSLCWVFLLWGMPPVFYAAYGGLFLLNLVASAASMRRKYRALVSISKEAPL</sequence>
<evidence type="ECO:0000313" key="5">
    <source>
        <dbReference type="Proteomes" id="UP001448858"/>
    </source>
</evidence>
<keyword evidence="5" id="KW-1185">Reference proteome</keyword>
<name>A0ABZ2ZS90_9MICC</name>
<keyword evidence="3" id="KW-1133">Transmembrane helix</keyword>